<sequence length="119" mass="13216">MSTKFWLELTRCIVSGGMRKKPSLKLSSLPLLPNLKPIGPFQLLALLKCNVDATFFEDRRAFGMVFCLCDDNGSFVQACTQTENFLLFVAEGEAIAVLEAIKWLLNLGVENVIVESNCI</sequence>
<organism evidence="2">
    <name type="scientific">Glycine soja</name>
    <name type="common">Wild soybean</name>
    <dbReference type="NCBI Taxonomy" id="3848"/>
    <lineage>
        <taxon>Eukaryota</taxon>
        <taxon>Viridiplantae</taxon>
        <taxon>Streptophyta</taxon>
        <taxon>Embryophyta</taxon>
        <taxon>Tracheophyta</taxon>
        <taxon>Spermatophyta</taxon>
        <taxon>Magnoliopsida</taxon>
        <taxon>eudicotyledons</taxon>
        <taxon>Gunneridae</taxon>
        <taxon>Pentapetalae</taxon>
        <taxon>rosids</taxon>
        <taxon>fabids</taxon>
        <taxon>Fabales</taxon>
        <taxon>Fabaceae</taxon>
        <taxon>Papilionoideae</taxon>
        <taxon>50 kb inversion clade</taxon>
        <taxon>NPAAA clade</taxon>
        <taxon>indigoferoid/millettioid clade</taxon>
        <taxon>Phaseoleae</taxon>
        <taxon>Glycine</taxon>
        <taxon>Glycine subgen. Soja</taxon>
    </lineage>
</organism>
<reference evidence="2" key="1">
    <citation type="submission" date="2014-07" db="EMBL/GenBank/DDBJ databases">
        <title>Identification of a novel salt tolerance gene in wild soybean by whole-genome sequencing.</title>
        <authorList>
            <person name="Lam H.-M."/>
            <person name="Qi X."/>
            <person name="Li M.-W."/>
            <person name="Liu X."/>
            <person name="Xie M."/>
            <person name="Ni M."/>
            <person name="Xu X."/>
        </authorList>
    </citation>
    <scope>NUCLEOTIDE SEQUENCE [LARGE SCALE GENOMIC DNA]</scope>
    <source>
        <tissue evidence="2">Root</tissue>
    </source>
</reference>
<protein>
    <recommendedName>
        <fullName evidence="1">RNase H type-1 domain-containing protein</fullName>
    </recommendedName>
</protein>
<dbReference type="GO" id="GO:0003676">
    <property type="term" value="F:nucleic acid binding"/>
    <property type="evidence" value="ECO:0007669"/>
    <property type="project" value="InterPro"/>
</dbReference>
<dbReference type="PANTHER" id="PTHR47074">
    <property type="entry name" value="BNAC02G40300D PROTEIN"/>
    <property type="match status" value="1"/>
</dbReference>
<dbReference type="GO" id="GO:0004523">
    <property type="term" value="F:RNA-DNA hybrid ribonuclease activity"/>
    <property type="evidence" value="ECO:0007669"/>
    <property type="project" value="InterPro"/>
</dbReference>
<dbReference type="AlphaFoldDB" id="A0A0B2QU77"/>
<dbReference type="EMBL" id="KN656522">
    <property type="protein sequence ID" value="KHN23192.1"/>
    <property type="molecule type" value="Genomic_DNA"/>
</dbReference>
<dbReference type="Proteomes" id="UP000053555">
    <property type="component" value="Unassembled WGS sequence"/>
</dbReference>
<feature type="domain" description="RNase H type-1" evidence="1">
    <location>
        <begin position="50"/>
        <end position="118"/>
    </location>
</feature>
<evidence type="ECO:0000259" key="1">
    <source>
        <dbReference type="Pfam" id="PF13456"/>
    </source>
</evidence>
<gene>
    <name evidence="2" type="ORF">glysoja_044552</name>
</gene>
<proteinExistence type="predicted"/>
<dbReference type="Pfam" id="PF13456">
    <property type="entry name" value="RVT_3"/>
    <property type="match status" value="1"/>
</dbReference>
<dbReference type="InterPro" id="IPR052929">
    <property type="entry name" value="RNase_H-like_EbsB-rel"/>
</dbReference>
<name>A0A0B2QU77_GLYSO</name>
<accession>A0A0B2QU77</accession>
<dbReference type="PANTHER" id="PTHR47074:SF48">
    <property type="entry name" value="POLYNUCLEOTIDYL TRANSFERASE, RIBONUCLEASE H-LIKE SUPERFAMILY PROTEIN"/>
    <property type="match status" value="1"/>
</dbReference>
<dbReference type="InterPro" id="IPR002156">
    <property type="entry name" value="RNaseH_domain"/>
</dbReference>
<evidence type="ECO:0000313" key="2">
    <source>
        <dbReference type="EMBL" id="KHN23192.1"/>
    </source>
</evidence>